<dbReference type="Proteomes" id="UP000033400">
    <property type="component" value="Unassembled WGS sequence"/>
</dbReference>
<evidence type="ECO:0000259" key="4">
    <source>
        <dbReference type="Pfam" id="PF00394"/>
    </source>
</evidence>
<dbReference type="SUPFAM" id="SSF49503">
    <property type="entry name" value="Cupredoxins"/>
    <property type="match status" value="1"/>
</dbReference>
<dbReference type="Gene3D" id="2.60.40.420">
    <property type="entry name" value="Cupredoxins - blue copper proteins"/>
    <property type="match status" value="1"/>
</dbReference>
<dbReference type="GO" id="GO:0046872">
    <property type="term" value="F:metal ion binding"/>
    <property type="evidence" value="ECO:0007669"/>
    <property type="project" value="UniProtKB-KW"/>
</dbReference>
<organism evidence="5 6">
    <name type="scientific">Pseudomonas fluorescens</name>
    <dbReference type="NCBI Taxonomy" id="294"/>
    <lineage>
        <taxon>Bacteria</taxon>
        <taxon>Pseudomonadati</taxon>
        <taxon>Pseudomonadota</taxon>
        <taxon>Gammaproteobacteria</taxon>
        <taxon>Pseudomonadales</taxon>
        <taxon>Pseudomonadaceae</taxon>
        <taxon>Pseudomonas</taxon>
    </lineage>
</organism>
<gene>
    <name evidence="5" type="ORF">VD17_30895</name>
</gene>
<feature type="non-terminal residue" evidence="5">
    <location>
        <position position="425"/>
    </location>
</feature>
<reference evidence="5 6" key="1">
    <citation type="submission" date="2015-03" db="EMBL/GenBank/DDBJ databases">
        <title>Comparative genomics of Pseudomonas insights into diversity of traits involved in vanlence and defense.</title>
        <authorList>
            <person name="Qin Y."/>
        </authorList>
    </citation>
    <scope>NUCLEOTIDE SEQUENCE [LARGE SCALE GENOMIC DNA]</scope>
    <source>
        <strain evidence="5 6">H24</strain>
    </source>
</reference>
<dbReference type="PANTHER" id="PTHR11709:SF394">
    <property type="entry name" value="FI03373P-RELATED"/>
    <property type="match status" value="1"/>
</dbReference>
<evidence type="ECO:0000313" key="5">
    <source>
        <dbReference type="EMBL" id="KJZ55485.1"/>
    </source>
</evidence>
<name>A0A0F4UGW2_PSEFL</name>
<evidence type="ECO:0000256" key="2">
    <source>
        <dbReference type="ARBA" id="ARBA00023002"/>
    </source>
</evidence>
<dbReference type="PANTHER" id="PTHR11709">
    <property type="entry name" value="MULTI-COPPER OXIDASE"/>
    <property type="match status" value="1"/>
</dbReference>
<feature type="non-terminal residue" evidence="5">
    <location>
        <position position="1"/>
    </location>
</feature>
<feature type="domain" description="Plastocyanin-like" evidence="4">
    <location>
        <begin position="22"/>
        <end position="197"/>
    </location>
</feature>
<dbReference type="EMBL" id="LACH01000116">
    <property type="protein sequence ID" value="KJZ55485.1"/>
    <property type="molecule type" value="Genomic_DNA"/>
</dbReference>
<dbReference type="InterPro" id="IPR001117">
    <property type="entry name" value="Cu-oxidase_2nd"/>
</dbReference>
<comment type="caution">
    <text evidence="5">The sequence shown here is derived from an EMBL/GenBank/DDBJ whole genome shotgun (WGS) entry which is preliminary data.</text>
</comment>
<dbReference type="CDD" id="cd13874">
    <property type="entry name" value="CuRO_2_CopA"/>
    <property type="match status" value="1"/>
</dbReference>
<sequence>AGVYGPIVIDSKEPEPFQYNRDYVVMLTDWTDEDPSRVMAKLKKQSDYYNHHKRTVGDFIDDVSKQGWSAAVADRKMWAEMKMNPTDLADVSGDTYTYLMNGQAPNGNWTGIFKPGEKLRLRFINGSAMSYFDVRIPGLKMTVVAADGQHVKPVSVDEFRIAVAETYDVIVEPSSEEAYTIFAQSMDRTGYARGTLAVREGLKAQVPAIDPRPLLTMDDMGMGGMAGMDHGSMAGMDHSKMAGMDQSDMTGMTGMDSGDMTNMAGMDHSKMAGMDKDDMSNMAGMDHSKMAGMDKGDMSNMAGMDHSKMAGMDKGDMSNMAGMAGMAGMDHSKMAGMDKGDMSNMASMDHSKMAGMGSMGGEMQTHPASETNNPLVDMQAMNPTPKLNDPGIGLRNNGRRVLTYSDLKSTFQDPDGREPNRTIEL</sequence>
<dbReference type="InterPro" id="IPR034282">
    <property type="entry name" value="CuRO_2_CopA"/>
</dbReference>
<accession>A0A0F4UGW2</accession>
<evidence type="ECO:0000256" key="1">
    <source>
        <dbReference type="ARBA" id="ARBA00022723"/>
    </source>
</evidence>
<dbReference type="Pfam" id="PF00394">
    <property type="entry name" value="Cu-oxidase"/>
    <property type="match status" value="1"/>
</dbReference>
<dbReference type="InterPro" id="IPR045087">
    <property type="entry name" value="Cu-oxidase_fam"/>
</dbReference>
<keyword evidence="2" id="KW-0560">Oxidoreductase</keyword>
<dbReference type="InterPro" id="IPR008972">
    <property type="entry name" value="Cupredoxin"/>
</dbReference>
<evidence type="ECO:0000256" key="3">
    <source>
        <dbReference type="ARBA" id="ARBA00023008"/>
    </source>
</evidence>
<dbReference type="AlphaFoldDB" id="A0A0F4UGW2"/>
<keyword evidence="1" id="KW-0479">Metal-binding</keyword>
<evidence type="ECO:0000313" key="6">
    <source>
        <dbReference type="Proteomes" id="UP000033400"/>
    </source>
</evidence>
<keyword evidence="3" id="KW-0186">Copper</keyword>
<protein>
    <recommendedName>
        <fullName evidence="4">Plastocyanin-like domain-containing protein</fullName>
    </recommendedName>
</protein>
<dbReference type="GO" id="GO:0016491">
    <property type="term" value="F:oxidoreductase activity"/>
    <property type="evidence" value="ECO:0007669"/>
    <property type="project" value="UniProtKB-KW"/>
</dbReference>
<proteinExistence type="predicted"/>
<dbReference type="PATRIC" id="fig|294.133.peg.357"/>